<comment type="similarity">
    <text evidence="1 3">Belongs to the cytochrome P450 family.</text>
</comment>
<accession>A0A7M5X1H5</accession>
<dbReference type="Gene3D" id="1.10.630.10">
    <property type="entry name" value="Cytochrome P450"/>
    <property type="match status" value="1"/>
</dbReference>
<reference evidence="5" key="1">
    <citation type="submission" date="2021-01" db="UniProtKB">
        <authorList>
            <consortium name="EnsemblMetazoa"/>
        </authorList>
    </citation>
    <scope>IDENTIFICATION</scope>
</reference>
<dbReference type="PRINTS" id="PR00385">
    <property type="entry name" value="P450"/>
</dbReference>
<keyword evidence="2 3" id="KW-0479">Metal-binding</keyword>
<dbReference type="OrthoDB" id="1470350at2759"/>
<dbReference type="GO" id="GO:0020037">
    <property type="term" value="F:heme binding"/>
    <property type="evidence" value="ECO:0007669"/>
    <property type="project" value="InterPro"/>
</dbReference>
<keyword evidence="4" id="KW-0472">Membrane</keyword>
<evidence type="ECO:0000256" key="1">
    <source>
        <dbReference type="ARBA" id="ARBA00010617"/>
    </source>
</evidence>
<dbReference type="InterPro" id="IPR050196">
    <property type="entry name" value="Cytochrome_P450_Monoox"/>
</dbReference>
<keyword evidence="4" id="KW-1133">Transmembrane helix</keyword>
<keyword evidence="2 3" id="KW-0408">Iron</keyword>
<name>A0A7M5X1H5_9CNID</name>
<dbReference type="Proteomes" id="UP000594262">
    <property type="component" value="Unplaced"/>
</dbReference>
<dbReference type="InterPro" id="IPR017972">
    <property type="entry name" value="Cyt_P450_CS"/>
</dbReference>
<dbReference type="GO" id="GO:0004497">
    <property type="term" value="F:monooxygenase activity"/>
    <property type="evidence" value="ECO:0007669"/>
    <property type="project" value="UniProtKB-KW"/>
</dbReference>
<feature type="binding site" description="axial binding residue" evidence="2">
    <location>
        <position position="438"/>
    </location>
    <ligand>
        <name>heme</name>
        <dbReference type="ChEBI" id="CHEBI:30413"/>
    </ligand>
    <ligandPart>
        <name>Fe</name>
        <dbReference type="ChEBI" id="CHEBI:18248"/>
    </ligandPart>
</feature>
<dbReference type="InterPro" id="IPR001128">
    <property type="entry name" value="Cyt_P450"/>
</dbReference>
<dbReference type="AlphaFoldDB" id="A0A7M5X1H5"/>
<evidence type="ECO:0000256" key="3">
    <source>
        <dbReference type="RuleBase" id="RU000461"/>
    </source>
</evidence>
<keyword evidence="6" id="KW-1185">Reference proteome</keyword>
<proteinExistence type="inferred from homology"/>
<feature type="transmembrane region" description="Helical" evidence="4">
    <location>
        <begin position="69"/>
        <end position="87"/>
    </location>
</feature>
<keyword evidence="2 3" id="KW-0349">Heme</keyword>
<dbReference type="PANTHER" id="PTHR24291">
    <property type="entry name" value="CYTOCHROME P450 FAMILY 4"/>
    <property type="match status" value="1"/>
</dbReference>
<organism evidence="5 6">
    <name type="scientific">Clytia hemisphaerica</name>
    <dbReference type="NCBI Taxonomy" id="252671"/>
    <lineage>
        <taxon>Eukaryota</taxon>
        <taxon>Metazoa</taxon>
        <taxon>Cnidaria</taxon>
        <taxon>Hydrozoa</taxon>
        <taxon>Hydroidolina</taxon>
        <taxon>Leptothecata</taxon>
        <taxon>Obeliida</taxon>
        <taxon>Clytiidae</taxon>
        <taxon>Clytia</taxon>
    </lineage>
</organism>
<dbReference type="GeneID" id="136820329"/>
<dbReference type="InterPro" id="IPR036396">
    <property type="entry name" value="Cyt_P450_sf"/>
</dbReference>
<comment type="cofactor">
    <cofactor evidence="2">
        <name>heme</name>
        <dbReference type="ChEBI" id="CHEBI:30413"/>
    </cofactor>
</comment>
<dbReference type="EnsemblMetazoa" id="CLYHEMT016301.1">
    <property type="protein sequence ID" value="CLYHEMP016301.1"/>
    <property type="gene ID" value="CLYHEMG016301"/>
</dbReference>
<keyword evidence="3" id="KW-0503">Monooxygenase</keyword>
<evidence type="ECO:0000313" key="6">
    <source>
        <dbReference type="Proteomes" id="UP000594262"/>
    </source>
</evidence>
<evidence type="ECO:0000313" key="5">
    <source>
        <dbReference type="EnsemblMetazoa" id="CLYHEMP016301.1"/>
    </source>
</evidence>
<dbReference type="PANTHER" id="PTHR24291:SF201">
    <property type="entry name" value="CYTOCHROME P450, FAMILY 4, SUBFAMILY B, POLYPEPTIDE 7"/>
    <property type="match status" value="1"/>
</dbReference>
<dbReference type="PROSITE" id="PS00086">
    <property type="entry name" value="CYTOCHROME_P450"/>
    <property type="match status" value="1"/>
</dbReference>
<feature type="transmembrane region" description="Helical" evidence="4">
    <location>
        <begin position="32"/>
        <end position="48"/>
    </location>
</feature>
<dbReference type="Pfam" id="PF00067">
    <property type="entry name" value="p450"/>
    <property type="match status" value="1"/>
</dbReference>
<dbReference type="RefSeq" id="XP_066932625.1">
    <property type="nucleotide sequence ID" value="XM_067076524.1"/>
</dbReference>
<keyword evidence="4" id="KW-0812">Transmembrane</keyword>
<dbReference type="InterPro" id="IPR002401">
    <property type="entry name" value="Cyt_P450_E_grp-I"/>
</dbReference>
<protein>
    <recommendedName>
        <fullName evidence="7">Cytochrome P450</fullName>
    </recommendedName>
</protein>
<dbReference type="GO" id="GO:0016705">
    <property type="term" value="F:oxidoreductase activity, acting on paired donors, with incorporation or reduction of molecular oxygen"/>
    <property type="evidence" value="ECO:0007669"/>
    <property type="project" value="InterPro"/>
</dbReference>
<dbReference type="SUPFAM" id="SSF48264">
    <property type="entry name" value="Cytochrome P450"/>
    <property type="match status" value="1"/>
</dbReference>
<evidence type="ECO:0000256" key="4">
    <source>
        <dbReference type="SAM" id="Phobius"/>
    </source>
</evidence>
<keyword evidence="3" id="KW-0560">Oxidoreductase</keyword>
<dbReference type="GO" id="GO:0005506">
    <property type="term" value="F:iron ion binding"/>
    <property type="evidence" value="ECO:0007669"/>
    <property type="project" value="InterPro"/>
</dbReference>
<dbReference type="PRINTS" id="PR00463">
    <property type="entry name" value="EP450I"/>
</dbReference>
<evidence type="ECO:0000256" key="2">
    <source>
        <dbReference type="PIRSR" id="PIRSR602401-1"/>
    </source>
</evidence>
<evidence type="ECO:0008006" key="7">
    <source>
        <dbReference type="Google" id="ProtNLM"/>
    </source>
</evidence>
<sequence length="492" mass="57910">MFISILGTLFILLVSFLFYSWLRMKWSDKDWIYYPQGALPVIGHLLLLQDRKKYHKLKDTWYRKSKGTYGVYFLFQRIILSIDLKVWEDMLSSQKYLDKGQGYWILEKFLGNGLVTSTGDLWKKRRRMIIPAFHFEILNEFVSIMENRTLELIEMLKKFHEKDESFNAFDITKPFSLSIICETSMGIDLTIEETSDGRFKKLYERLFRILFKRCLNPLMKNDWIYSLTSNGKAFNATYADIASFVKEIIEKRIEVRRNPDKAGEMTHTKRRIFIDSLLNSYEKGDIDVDGILNEVNTFVNAGYETTSTSLAWTLYCLGRNQRVQEKLYNEIIRFEKDKKLQMEDFKELPYLDLVIKESLRLHPAVPRFSRRIPDGTLLGGKVFPYCTLIIDLIEMNRNPEVWEDPLTFNPERFEDFKLKGNKRNPFLFVPFSAGPRNCIGQKFALSELKAAVFHLVKHLEFISLQDESELIETLDLIHGCENGPMMKVKPRK</sequence>